<proteinExistence type="inferred from homology"/>
<feature type="transmembrane region" description="Helical" evidence="12">
    <location>
        <begin position="20"/>
        <end position="42"/>
    </location>
</feature>
<comment type="catalytic activity">
    <reaction evidence="12">
        <text>UDP-N-acetyl-alpha-D-muramoyl-L-alanyl-gamma-D-glutamyl-meso-2,6-diaminopimeloyl-D-alanyl-D-alanine + di-trans,octa-cis-undecaprenyl phosphate = di-trans,octa-cis-undecaprenyl diphospho-N-acetyl-alpha-D-muramoyl-L-alanyl-D-glutamyl-meso-2,6-diaminopimeloyl-D-alanyl-D-alanine + UMP</text>
        <dbReference type="Rhea" id="RHEA:28386"/>
        <dbReference type="ChEBI" id="CHEBI:57865"/>
        <dbReference type="ChEBI" id="CHEBI:60392"/>
        <dbReference type="ChEBI" id="CHEBI:61386"/>
        <dbReference type="ChEBI" id="CHEBI:61387"/>
        <dbReference type="EC" id="2.7.8.13"/>
    </reaction>
</comment>
<dbReference type="PROSITE" id="PS01348">
    <property type="entry name" value="MRAY_2"/>
    <property type="match status" value="1"/>
</dbReference>
<evidence type="ECO:0000256" key="11">
    <source>
        <dbReference type="ARBA" id="ARBA00023316"/>
    </source>
</evidence>
<evidence type="ECO:0000313" key="18">
    <source>
        <dbReference type="Proteomes" id="UP000189956"/>
    </source>
</evidence>
<feature type="transmembrane region" description="Helical" evidence="12">
    <location>
        <begin position="330"/>
        <end position="354"/>
    </location>
</feature>
<dbReference type="eggNOG" id="COG0472">
    <property type="taxonomic scope" value="Bacteria"/>
</dbReference>
<evidence type="ECO:0000256" key="6">
    <source>
        <dbReference type="ARBA" id="ARBA00022960"/>
    </source>
</evidence>
<keyword evidence="6 12" id="KW-0133">Cell shape</keyword>
<dbReference type="PANTHER" id="PTHR22926:SF5">
    <property type="entry name" value="PHOSPHO-N-ACETYLMURAMOYL-PENTAPEPTIDE-TRANSFERASE HOMOLOG"/>
    <property type="match status" value="1"/>
</dbReference>
<dbReference type="EMBL" id="JQJD01000061">
    <property type="protein sequence ID" value="KGN78270.1"/>
    <property type="molecule type" value="Genomic_DNA"/>
</dbReference>
<dbReference type="PROSITE" id="PS01347">
    <property type="entry name" value="MRAY_1"/>
    <property type="match status" value="1"/>
</dbReference>
<keyword evidence="3 12" id="KW-0132">Cell division</keyword>
<dbReference type="GO" id="GO:0005886">
    <property type="term" value="C:plasma membrane"/>
    <property type="evidence" value="ECO:0007669"/>
    <property type="project" value="UniProtKB-SubCell"/>
</dbReference>
<dbReference type="GO" id="GO:0046872">
    <property type="term" value="F:metal ion binding"/>
    <property type="evidence" value="ECO:0007669"/>
    <property type="project" value="UniProtKB-KW"/>
</dbReference>
<feature type="binding site" evidence="14">
    <location>
        <position position="233"/>
    </location>
    <ligand>
        <name>Mg(2+)</name>
        <dbReference type="ChEBI" id="CHEBI:18420"/>
    </ligand>
</feature>
<keyword evidence="5 12" id="KW-0812">Transmembrane</keyword>
<sequence length="421" mass="46170">MLYYLFEYLKTLEVPGMGAFTYVTTRAGLAFILSMLIATIVGRRIIDKLQLKQIGETIRDLGLEGQISKKGTPTMGGIIIIIALLIPSLLLCKLSNIYIILMIVTTLWLGVLGFADDYIKVFKKHKEGLRGKYKIIAQIGLGILVAVTLTMSPAVVIKENIQTTTSDGVTLVEYNKLEQKSAQTTIPFVKNNNLDYGKVADLLGLNGHKDLVTFLVLIIVCIFIVTAVSNGSNLTDGLDGLAAGSSAIIGVVLGVLAYMSSHMEFASYLNIMFIPGAEELVVFAAAFIGSIVGFLWYNSYPAQVFMGDTGSLTLGGIIAVYAIVLRKELLLPILCGIFLVESLSVMIQVFYFKYTRKKYGEGRRVFKMTPLHHHFQKPGNAGIDALIQHPVVPVQEAKIVFRMWIVGIILAVLTVITLKLR</sequence>
<name>A0A099WQ72_PORCN</name>
<keyword evidence="8 12" id="KW-1133">Transmembrane helix</keyword>
<evidence type="ECO:0000256" key="8">
    <source>
        <dbReference type="ARBA" id="ARBA00022989"/>
    </source>
</evidence>
<keyword evidence="7 12" id="KW-0573">Peptidoglycan synthesis</keyword>
<evidence type="ECO:0000256" key="3">
    <source>
        <dbReference type="ARBA" id="ARBA00022618"/>
    </source>
</evidence>
<dbReference type="GO" id="GO:0051301">
    <property type="term" value="P:cell division"/>
    <property type="evidence" value="ECO:0007669"/>
    <property type="project" value="UniProtKB-KW"/>
</dbReference>
<protein>
    <recommendedName>
        <fullName evidence="12 13">Phospho-N-acetylmuramoyl-pentapeptide-transferase</fullName>
        <ecNumber evidence="12 13">2.7.8.13</ecNumber>
    </recommendedName>
    <alternativeName>
        <fullName evidence="12">UDP-MurNAc-pentapeptide phosphotransferase</fullName>
    </alternativeName>
</protein>
<dbReference type="HAMAP" id="MF_00038">
    <property type="entry name" value="MraY"/>
    <property type="match status" value="1"/>
</dbReference>
<feature type="transmembrane region" description="Helical" evidence="12">
    <location>
        <begin position="211"/>
        <end position="229"/>
    </location>
</feature>
<keyword evidence="12 14" id="KW-0479">Metal-binding</keyword>
<evidence type="ECO:0000256" key="1">
    <source>
        <dbReference type="ARBA" id="ARBA00004141"/>
    </source>
</evidence>
<evidence type="ECO:0000313" key="15">
    <source>
        <dbReference type="EMBL" id="KGN78270.1"/>
    </source>
</evidence>
<keyword evidence="12" id="KW-1003">Cell membrane</keyword>
<dbReference type="CDD" id="cd06852">
    <property type="entry name" value="GT_MraY"/>
    <property type="match status" value="1"/>
</dbReference>
<comment type="function">
    <text evidence="12">Catalyzes the initial step of the lipid cycle reactions in the biosynthesis of the cell wall peptidoglycan: transfers peptidoglycan precursor phospho-MurNAc-pentapeptide from UDP-MurNAc-pentapeptide onto the lipid carrier undecaprenyl phosphate, yielding undecaprenyl-pyrophosphoryl-MurNAc-pentapeptide, known as lipid I.</text>
</comment>
<accession>A0A099WQ72</accession>
<evidence type="ECO:0000313" key="17">
    <source>
        <dbReference type="Proteomes" id="UP000030125"/>
    </source>
</evidence>
<keyword evidence="4 12" id="KW-0808">Transferase</keyword>
<feature type="transmembrane region" description="Helical" evidence="12">
    <location>
        <begin position="280"/>
        <end position="297"/>
    </location>
</feature>
<keyword evidence="10 12" id="KW-0131">Cell cycle</keyword>
<dbReference type="GO" id="GO:0008963">
    <property type="term" value="F:phospho-N-acetylmuramoyl-pentapeptide-transferase activity"/>
    <property type="evidence" value="ECO:0007669"/>
    <property type="project" value="UniProtKB-UniRule"/>
</dbReference>
<reference evidence="15 17" key="1">
    <citation type="submission" date="2014-08" db="EMBL/GenBank/DDBJ databases">
        <title>Porphyromonas cangingivalis strain:COT-109_OH1386 Genome sequencing.</title>
        <authorList>
            <person name="Wallis C."/>
            <person name="Deusch O."/>
            <person name="O'Flynn C."/>
            <person name="Davis I."/>
            <person name="Jospin G."/>
            <person name="Darling A.E."/>
            <person name="Coil D.A."/>
            <person name="Alexiev A."/>
            <person name="Horsfall A."/>
            <person name="Kirkwood N."/>
            <person name="Harris S."/>
            <person name="Eisen J.A."/>
        </authorList>
    </citation>
    <scope>NUCLEOTIDE SEQUENCE [LARGE SCALE GENOMIC DNA]</scope>
    <source>
        <strain evidence="17">COT-109 OH1386</strain>
        <strain evidence="15">COT-109_OH1386</strain>
    </source>
</reference>
<dbReference type="Pfam" id="PF10555">
    <property type="entry name" value="MraY_sig1"/>
    <property type="match status" value="1"/>
</dbReference>
<evidence type="ECO:0000256" key="13">
    <source>
        <dbReference type="NCBIfam" id="TIGR00445"/>
    </source>
</evidence>
<evidence type="ECO:0000256" key="10">
    <source>
        <dbReference type="ARBA" id="ARBA00023306"/>
    </source>
</evidence>
<comment type="subcellular location">
    <subcellularLocation>
        <location evidence="12">Cell membrane</location>
        <topology evidence="12">Multi-pass membrane protein</topology>
    </subcellularLocation>
    <subcellularLocation>
        <location evidence="1">Membrane</location>
        <topology evidence="1">Multi-pass membrane protein</topology>
    </subcellularLocation>
</comment>
<feature type="transmembrane region" description="Helical" evidence="12">
    <location>
        <begin position="304"/>
        <end position="324"/>
    </location>
</feature>
<dbReference type="InterPro" id="IPR000715">
    <property type="entry name" value="Glycosyl_transferase_4"/>
</dbReference>
<dbReference type="GO" id="GO:0008360">
    <property type="term" value="P:regulation of cell shape"/>
    <property type="evidence" value="ECO:0007669"/>
    <property type="project" value="UniProtKB-KW"/>
</dbReference>
<feature type="binding site" evidence="14">
    <location>
        <position position="308"/>
    </location>
    <ligand>
        <name>Mg(2+)</name>
        <dbReference type="ChEBI" id="CHEBI:18420"/>
    </ligand>
</feature>
<feature type="transmembrane region" description="Helical" evidence="12">
    <location>
        <begin position="399"/>
        <end position="418"/>
    </location>
</feature>
<dbReference type="NCBIfam" id="TIGR00445">
    <property type="entry name" value="mraY"/>
    <property type="match status" value="1"/>
</dbReference>
<keyword evidence="17" id="KW-1185">Reference proteome</keyword>
<evidence type="ECO:0000256" key="14">
    <source>
        <dbReference type="PIRSR" id="PIRSR600715-1"/>
    </source>
</evidence>
<organism evidence="15 17">
    <name type="scientific">Porphyromonas cangingivalis</name>
    <dbReference type="NCBI Taxonomy" id="36874"/>
    <lineage>
        <taxon>Bacteria</taxon>
        <taxon>Pseudomonadati</taxon>
        <taxon>Bacteroidota</taxon>
        <taxon>Bacteroidia</taxon>
        <taxon>Bacteroidales</taxon>
        <taxon>Porphyromonadaceae</taxon>
        <taxon>Porphyromonas</taxon>
    </lineage>
</organism>
<evidence type="ECO:0000256" key="9">
    <source>
        <dbReference type="ARBA" id="ARBA00023136"/>
    </source>
</evidence>
<keyword evidence="9 12" id="KW-0472">Membrane</keyword>
<dbReference type="GO" id="GO:0071555">
    <property type="term" value="P:cell wall organization"/>
    <property type="evidence" value="ECO:0007669"/>
    <property type="project" value="UniProtKB-KW"/>
</dbReference>
<dbReference type="InterPro" id="IPR018480">
    <property type="entry name" value="PNAcMuramoyl-5peptid_Trfase_CS"/>
</dbReference>
<gene>
    <name evidence="12" type="primary">mraY</name>
    <name evidence="15" type="ORF">HQ35_10280</name>
    <name evidence="16" type="ORF">SAMN02745205_01596</name>
</gene>
<feature type="transmembrane region" description="Helical" evidence="12">
    <location>
        <begin position="135"/>
        <end position="157"/>
    </location>
</feature>
<dbReference type="Proteomes" id="UP000189956">
    <property type="component" value="Unassembled WGS sequence"/>
</dbReference>
<comment type="cofactor">
    <cofactor evidence="12 14">
        <name>Mg(2+)</name>
        <dbReference type="ChEBI" id="CHEBI:18420"/>
    </cofactor>
</comment>
<reference evidence="16 18" key="2">
    <citation type="submission" date="2017-02" db="EMBL/GenBank/DDBJ databases">
        <authorList>
            <person name="Peterson S.W."/>
        </authorList>
    </citation>
    <scope>NUCLEOTIDE SEQUENCE [LARGE SCALE GENOMIC DNA]</scope>
    <source>
        <strain evidence="16 18">ATCC 700135</strain>
    </source>
</reference>
<feature type="transmembrane region" description="Helical" evidence="12">
    <location>
        <begin position="74"/>
        <end position="91"/>
    </location>
</feature>
<comment type="similarity">
    <text evidence="2 12">Belongs to the glycosyltransferase 4 family. MraY subfamily.</text>
</comment>
<evidence type="ECO:0000256" key="2">
    <source>
        <dbReference type="ARBA" id="ARBA00005583"/>
    </source>
</evidence>
<dbReference type="Proteomes" id="UP000030125">
    <property type="component" value="Unassembled WGS sequence"/>
</dbReference>
<feature type="transmembrane region" description="Helical" evidence="12">
    <location>
        <begin position="241"/>
        <end position="260"/>
    </location>
</feature>
<dbReference type="UniPathway" id="UPA00219"/>
<evidence type="ECO:0000256" key="4">
    <source>
        <dbReference type="ARBA" id="ARBA00022679"/>
    </source>
</evidence>
<dbReference type="InterPro" id="IPR003524">
    <property type="entry name" value="PNAcMuramoyl-5peptid_Trfase"/>
</dbReference>
<comment type="pathway">
    <text evidence="12">Cell wall biogenesis; peptidoglycan biosynthesis.</text>
</comment>
<dbReference type="AlphaFoldDB" id="A0A099WQ72"/>
<dbReference type="OrthoDB" id="9805475at2"/>
<dbReference type="EMBL" id="FUWL01000014">
    <property type="protein sequence ID" value="SJZ68317.1"/>
    <property type="molecule type" value="Genomic_DNA"/>
</dbReference>
<dbReference type="STRING" id="36874.HQ34_08240"/>
<dbReference type="GO" id="GO:0009252">
    <property type="term" value="P:peptidoglycan biosynthetic process"/>
    <property type="evidence" value="ECO:0007669"/>
    <property type="project" value="UniProtKB-UniRule"/>
</dbReference>
<feature type="transmembrane region" description="Helical" evidence="12">
    <location>
        <begin position="97"/>
        <end position="115"/>
    </location>
</feature>
<dbReference type="EC" id="2.7.8.13" evidence="12 13"/>
<dbReference type="PANTHER" id="PTHR22926">
    <property type="entry name" value="PHOSPHO-N-ACETYLMURAMOYL-PENTAPEPTIDE-TRANSFERASE"/>
    <property type="match status" value="1"/>
</dbReference>
<keyword evidence="11 12" id="KW-0961">Cell wall biogenesis/degradation</keyword>
<dbReference type="RefSeq" id="WP_025838835.1">
    <property type="nucleotide sequence ID" value="NZ_FUWL01000014.1"/>
</dbReference>
<keyword evidence="12 14" id="KW-0460">Magnesium</keyword>
<evidence type="ECO:0000256" key="12">
    <source>
        <dbReference type="HAMAP-Rule" id="MF_00038"/>
    </source>
</evidence>
<evidence type="ECO:0000256" key="5">
    <source>
        <dbReference type="ARBA" id="ARBA00022692"/>
    </source>
</evidence>
<evidence type="ECO:0000313" key="16">
    <source>
        <dbReference type="EMBL" id="SJZ68317.1"/>
    </source>
</evidence>
<dbReference type="Pfam" id="PF00953">
    <property type="entry name" value="Glycos_transf_4"/>
    <property type="match status" value="1"/>
</dbReference>
<evidence type="ECO:0000256" key="7">
    <source>
        <dbReference type="ARBA" id="ARBA00022984"/>
    </source>
</evidence>